<name>A0A239E8K4_9SPHN</name>
<feature type="chain" id="PRO_5011991905" description="Peptidase C39 domain-containing protein" evidence="1">
    <location>
        <begin position="23"/>
        <end position="237"/>
    </location>
</feature>
<dbReference type="Pfam" id="PF03412">
    <property type="entry name" value="Peptidase_C39"/>
    <property type="match status" value="1"/>
</dbReference>
<keyword evidence="4" id="KW-1185">Reference proteome</keyword>
<feature type="domain" description="Peptidase C39" evidence="2">
    <location>
        <begin position="58"/>
        <end position="188"/>
    </location>
</feature>
<dbReference type="CDD" id="cd02423">
    <property type="entry name" value="Peptidase_C39G"/>
    <property type="match status" value="1"/>
</dbReference>
<dbReference type="EMBL" id="FZOS01000006">
    <property type="protein sequence ID" value="SNS41070.1"/>
    <property type="molecule type" value="Genomic_DNA"/>
</dbReference>
<dbReference type="PROSITE" id="PS50990">
    <property type="entry name" value="PEPTIDASE_C39"/>
    <property type="match status" value="1"/>
</dbReference>
<dbReference type="GO" id="GO:0005524">
    <property type="term" value="F:ATP binding"/>
    <property type="evidence" value="ECO:0007669"/>
    <property type="project" value="InterPro"/>
</dbReference>
<evidence type="ECO:0000313" key="4">
    <source>
        <dbReference type="Proteomes" id="UP000198281"/>
    </source>
</evidence>
<evidence type="ECO:0000259" key="2">
    <source>
        <dbReference type="PROSITE" id="PS50990"/>
    </source>
</evidence>
<dbReference type="GO" id="GO:0008233">
    <property type="term" value="F:peptidase activity"/>
    <property type="evidence" value="ECO:0007669"/>
    <property type="project" value="InterPro"/>
</dbReference>
<dbReference type="InterPro" id="IPR005074">
    <property type="entry name" value="Peptidase_C39"/>
</dbReference>
<reference evidence="4" key="1">
    <citation type="submission" date="2017-06" db="EMBL/GenBank/DDBJ databases">
        <authorList>
            <person name="Varghese N."/>
            <person name="Submissions S."/>
        </authorList>
    </citation>
    <scope>NUCLEOTIDE SEQUENCE [LARGE SCALE GENOMIC DNA]</scope>
    <source>
        <strain evidence="4">LNB2</strain>
    </source>
</reference>
<dbReference type="PROSITE" id="PS51257">
    <property type="entry name" value="PROKAR_LIPOPROTEIN"/>
    <property type="match status" value="1"/>
</dbReference>
<keyword evidence="1" id="KW-0732">Signal</keyword>
<dbReference type="RefSeq" id="WP_089218969.1">
    <property type="nucleotide sequence ID" value="NZ_FZOS01000006.1"/>
</dbReference>
<dbReference type="GO" id="GO:0016020">
    <property type="term" value="C:membrane"/>
    <property type="evidence" value="ECO:0007669"/>
    <property type="project" value="InterPro"/>
</dbReference>
<dbReference type="OrthoDB" id="13401at2"/>
<evidence type="ECO:0000313" key="3">
    <source>
        <dbReference type="EMBL" id="SNS41070.1"/>
    </source>
</evidence>
<proteinExistence type="predicted"/>
<evidence type="ECO:0000256" key="1">
    <source>
        <dbReference type="SAM" id="SignalP"/>
    </source>
</evidence>
<dbReference type="Proteomes" id="UP000198281">
    <property type="component" value="Unassembled WGS sequence"/>
</dbReference>
<dbReference type="Gene3D" id="3.90.70.10">
    <property type="entry name" value="Cysteine proteinases"/>
    <property type="match status" value="1"/>
</dbReference>
<dbReference type="GO" id="GO:0006508">
    <property type="term" value="P:proteolysis"/>
    <property type="evidence" value="ECO:0007669"/>
    <property type="project" value="InterPro"/>
</dbReference>
<organism evidence="3 4">
    <name type="scientific">Edaphosphingomonas laterariae</name>
    <dbReference type="NCBI Taxonomy" id="861865"/>
    <lineage>
        <taxon>Bacteria</taxon>
        <taxon>Pseudomonadati</taxon>
        <taxon>Pseudomonadota</taxon>
        <taxon>Alphaproteobacteria</taxon>
        <taxon>Sphingomonadales</taxon>
        <taxon>Rhizorhabdaceae</taxon>
        <taxon>Edaphosphingomonas</taxon>
    </lineage>
</organism>
<gene>
    <name evidence="3" type="ORF">SAMN06295912_10620</name>
</gene>
<accession>A0A239E8K4</accession>
<protein>
    <recommendedName>
        <fullName evidence="2">Peptidase C39 domain-containing protein</fullName>
    </recommendedName>
</protein>
<dbReference type="AlphaFoldDB" id="A0A239E8K4"/>
<sequence length="237" mass="25779">MSRSSSKAASICVLGLALTACAGDRVAPTGSYLSMSAGDFSLPVKSMVERRYLTVVRQQYDFSCGSAALATLLRYHYGDLQNEKTIFIGMWNEGDQAQIRRYGFSLLDMKRYLQARGIKSDGYRVTLADIAATGVPGIAMIDLNGYKHFVVIKGVADGKVLVGDPSLGIRLMDIDDFSGMWNGILFALADAVDRGKSSFGRPEEWGLVARGRATIMMEPTSLQALALTRAPPYPVEM</sequence>
<feature type="signal peptide" evidence="1">
    <location>
        <begin position="1"/>
        <end position="22"/>
    </location>
</feature>